<dbReference type="EMBL" id="ABEU02000009">
    <property type="protein sequence ID" value="PNR47778.1"/>
    <property type="molecule type" value="Genomic_DNA"/>
</dbReference>
<dbReference type="EnsemblPlants" id="Pp3c9_4011V3.1">
    <property type="protein sequence ID" value="Pp3c9_4011V3.1"/>
    <property type="gene ID" value="Pp3c9_4011"/>
</dbReference>
<dbReference type="Proteomes" id="UP000006727">
    <property type="component" value="Chromosome 9"/>
</dbReference>
<reference evidence="2" key="3">
    <citation type="submission" date="2020-12" db="UniProtKB">
        <authorList>
            <consortium name="EnsemblPlants"/>
        </authorList>
    </citation>
    <scope>IDENTIFICATION</scope>
</reference>
<dbReference type="Gramene" id="Pp3c9_4011V3.1">
    <property type="protein sequence ID" value="Pp3c9_4011V3.1"/>
    <property type="gene ID" value="Pp3c9_4011"/>
</dbReference>
<dbReference type="AlphaFoldDB" id="A0A2K1K1X6"/>
<name>A0A2K1K1X6_PHYPA</name>
<proteinExistence type="predicted"/>
<evidence type="ECO:0000313" key="3">
    <source>
        <dbReference type="Proteomes" id="UP000006727"/>
    </source>
</evidence>
<protein>
    <submittedName>
        <fullName evidence="1 2">Uncharacterized protein</fullName>
    </submittedName>
</protein>
<evidence type="ECO:0000313" key="1">
    <source>
        <dbReference type="EMBL" id="PNR47778.1"/>
    </source>
</evidence>
<organism evidence="1">
    <name type="scientific">Physcomitrium patens</name>
    <name type="common">Spreading-leaved earth moss</name>
    <name type="synonym">Physcomitrella patens</name>
    <dbReference type="NCBI Taxonomy" id="3218"/>
    <lineage>
        <taxon>Eukaryota</taxon>
        <taxon>Viridiplantae</taxon>
        <taxon>Streptophyta</taxon>
        <taxon>Embryophyta</taxon>
        <taxon>Bryophyta</taxon>
        <taxon>Bryophytina</taxon>
        <taxon>Bryopsida</taxon>
        <taxon>Funariidae</taxon>
        <taxon>Funariales</taxon>
        <taxon>Funariaceae</taxon>
        <taxon>Physcomitrium</taxon>
    </lineage>
</organism>
<gene>
    <name evidence="1" type="ORF">PHYPA_012251</name>
</gene>
<reference evidence="1 3" key="2">
    <citation type="journal article" date="2018" name="Plant J.">
        <title>The Physcomitrella patens chromosome-scale assembly reveals moss genome structure and evolution.</title>
        <authorList>
            <person name="Lang D."/>
            <person name="Ullrich K.K."/>
            <person name="Murat F."/>
            <person name="Fuchs J."/>
            <person name="Jenkins J."/>
            <person name="Haas F.B."/>
            <person name="Piednoel M."/>
            <person name="Gundlach H."/>
            <person name="Van Bel M."/>
            <person name="Meyberg R."/>
            <person name="Vives C."/>
            <person name="Morata J."/>
            <person name="Symeonidi A."/>
            <person name="Hiss M."/>
            <person name="Muchero W."/>
            <person name="Kamisugi Y."/>
            <person name="Saleh O."/>
            <person name="Blanc G."/>
            <person name="Decker E.L."/>
            <person name="van Gessel N."/>
            <person name="Grimwood J."/>
            <person name="Hayes R.D."/>
            <person name="Graham S.W."/>
            <person name="Gunter L.E."/>
            <person name="McDaniel S.F."/>
            <person name="Hoernstein S.N.W."/>
            <person name="Larsson A."/>
            <person name="Li F.W."/>
            <person name="Perroud P.F."/>
            <person name="Phillips J."/>
            <person name="Ranjan P."/>
            <person name="Rokshar D.S."/>
            <person name="Rothfels C.J."/>
            <person name="Schneider L."/>
            <person name="Shu S."/>
            <person name="Stevenson D.W."/>
            <person name="Thummler F."/>
            <person name="Tillich M."/>
            <person name="Villarreal Aguilar J.C."/>
            <person name="Widiez T."/>
            <person name="Wong G.K."/>
            <person name="Wymore A."/>
            <person name="Zhang Y."/>
            <person name="Zimmer A.D."/>
            <person name="Quatrano R.S."/>
            <person name="Mayer K.F.X."/>
            <person name="Goodstein D."/>
            <person name="Casacuberta J.M."/>
            <person name="Vandepoele K."/>
            <person name="Reski R."/>
            <person name="Cuming A.C."/>
            <person name="Tuskan G.A."/>
            <person name="Maumus F."/>
            <person name="Salse J."/>
            <person name="Schmutz J."/>
            <person name="Rensing S.A."/>
        </authorList>
    </citation>
    <scope>NUCLEOTIDE SEQUENCE [LARGE SCALE GENOMIC DNA]</scope>
    <source>
        <strain evidence="2 3">cv. Gransden 2004</strain>
    </source>
</reference>
<keyword evidence="3" id="KW-1185">Reference proteome</keyword>
<reference evidence="1 3" key="1">
    <citation type="journal article" date="2008" name="Science">
        <title>The Physcomitrella genome reveals evolutionary insights into the conquest of land by plants.</title>
        <authorList>
            <person name="Rensing S."/>
            <person name="Lang D."/>
            <person name="Zimmer A."/>
            <person name="Terry A."/>
            <person name="Salamov A."/>
            <person name="Shapiro H."/>
            <person name="Nishiyama T."/>
            <person name="Perroud P.-F."/>
            <person name="Lindquist E."/>
            <person name="Kamisugi Y."/>
            <person name="Tanahashi T."/>
            <person name="Sakakibara K."/>
            <person name="Fujita T."/>
            <person name="Oishi K."/>
            <person name="Shin-I T."/>
            <person name="Kuroki Y."/>
            <person name="Toyoda A."/>
            <person name="Suzuki Y."/>
            <person name="Hashimoto A."/>
            <person name="Yamaguchi K."/>
            <person name="Sugano A."/>
            <person name="Kohara Y."/>
            <person name="Fujiyama A."/>
            <person name="Anterola A."/>
            <person name="Aoki S."/>
            <person name="Ashton N."/>
            <person name="Barbazuk W.B."/>
            <person name="Barker E."/>
            <person name="Bennetzen J."/>
            <person name="Bezanilla M."/>
            <person name="Blankenship R."/>
            <person name="Cho S.H."/>
            <person name="Dutcher S."/>
            <person name="Estelle M."/>
            <person name="Fawcett J.A."/>
            <person name="Gundlach H."/>
            <person name="Hanada K."/>
            <person name="Heyl A."/>
            <person name="Hicks K.A."/>
            <person name="Hugh J."/>
            <person name="Lohr M."/>
            <person name="Mayer K."/>
            <person name="Melkozernov A."/>
            <person name="Murata T."/>
            <person name="Nelson D."/>
            <person name="Pils B."/>
            <person name="Prigge M."/>
            <person name="Reiss B."/>
            <person name="Renner T."/>
            <person name="Rombauts S."/>
            <person name="Rushton P."/>
            <person name="Sanderfoot A."/>
            <person name="Schween G."/>
            <person name="Shiu S.-H."/>
            <person name="Stueber K."/>
            <person name="Theodoulou F.L."/>
            <person name="Tu H."/>
            <person name="Van de Peer Y."/>
            <person name="Verrier P.J."/>
            <person name="Waters E."/>
            <person name="Wood A."/>
            <person name="Yang L."/>
            <person name="Cove D."/>
            <person name="Cuming A."/>
            <person name="Hasebe M."/>
            <person name="Lucas S."/>
            <person name="Mishler D.B."/>
            <person name="Reski R."/>
            <person name="Grigoriev I."/>
            <person name="Quatrano R.S."/>
            <person name="Boore J.L."/>
        </authorList>
    </citation>
    <scope>NUCLEOTIDE SEQUENCE [LARGE SCALE GENOMIC DNA]</scope>
    <source>
        <strain evidence="2 3">cv. Gransden 2004</strain>
    </source>
</reference>
<sequence length="64" mass="7481">MILKEKKLCKLRIPRITKNLLSIRSIITNQRSIVKFELMHYHIISVIDPSKPLARGRRDLTNGL</sequence>
<accession>A0A2K1K1X6</accession>
<evidence type="ECO:0000313" key="2">
    <source>
        <dbReference type="EnsemblPlants" id="Pp3c9_4011V3.1"/>
    </source>
</evidence>
<dbReference type="InParanoid" id="A0A2K1K1X6"/>